<keyword evidence="4 7" id="KW-0479">Metal-binding</keyword>
<evidence type="ECO:0000256" key="2">
    <source>
        <dbReference type="ARBA" id="ARBA00010231"/>
    </source>
</evidence>
<dbReference type="Gene3D" id="3.40.120.10">
    <property type="entry name" value="Alpha-D-Glucose-1,6-Bisphosphate, subunit A, domain 3"/>
    <property type="match status" value="3"/>
</dbReference>
<dbReference type="InterPro" id="IPR005845">
    <property type="entry name" value="A-D-PHexomutase_a/b/a-II"/>
</dbReference>
<comment type="cofactor">
    <cofactor evidence="1">
        <name>Mg(2+)</name>
        <dbReference type="ChEBI" id="CHEBI:18420"/>
    </cofactor>
</comment>
<dbReference type="GO" id="GO:0000287">
    <property type="term" value="F:magnesium ion binding"/>
    <property type="evidence" value="ECO:0007669"/>
    <property type="project" value="InterPro"/>
</dbReference>
<dbReference type="eggNOG" id="COG0033">
    <property type="taxonomic scope" value="Bacteria"/>
</dbReference>
<dbReference type="InterPro" id="IPR016066">
    <property type="entry name" value="A-D-PHexomutase_CS"/>
</dbReference>
<evidence type="ECO:0000256" key="3">
    <source>
        <dbReference type="ARBA" id="ARBA00022553"/>
    </source>
</evidence>
<dbReference type="Pfam" id="PF02880">
    <property type="entry name" value="PGM_PMM_III"/>
    <property type="match status" value="1"/>
</dbReference>
<reference evidence="11 12" key="1">
    <citation type="submission" date="2011-01" db="EMBL/GenBank/DDBJ databases">
        <authorList>
            <person name="Weinstock G."/>
            <person name="Sodergren E."/>
            <person name="Clifton S."/>
            <person name="Fulton L."/>
            <person name="Fulton B."/>
            <person name="Courtney L."/>
            <person name="Fronick C."/>
            <person name="Harrison M."/>
            <person name="Strong C."/>
            <person name="Farmer C."/>
            <person name="Delahaunty K."/>
            <person name="Markovic C."/>
            <person name="Hall O."/>
            <person name="Minx P."/>
            <person name="Tomlinson C."/>
            <person name="Mitreva M."/>
            <person name="Hou S."/>
            <person name="Chen J."/>
            <person name="Wollam A."/>
            <person name="Pepin K.H."/>
            <person name="Johnson M."/>
            <person name="Bhonagiri V."/>
            <person name="Zhang X."/>
            <person name="Suruliraj S."/>
            <person name="Warren W."/>
            <person name="Chinwalla A."/>
            <person name="Mardis E.R."/>
            <person name="Wilson R.K."/>
        </authorList>
    </citation>
    <scope>NUCLEOTIDE SEQUENCE [LARGE SCALE GENOMIC DNA]</scope>
    <source>
        <strain evidence="12">DSM 22608 / JCM 16073 / KCTC 15190 / YIT 12066</strain>
    </source>
</reference>
<evidence type="ECO:0000256" key="5">
    <source>
        <dbReference type="ARBA" id="ARBA00022842"/>
    </source>
</evidence>
<evidence type="ECO:0000256" key="1">
    <source>
        <dbReference type="ARBA" id="ARBA00001946"/>
    </source>
</evidence>
<evidence type="ECO:0000313" key="12">
    <source>
        <dbReference type="Proteomes" id="UP000018458"/>
    </source>
</evidence>
<dbReference type="EMBL" id="AEVO01000045">
    <property type="protein sequence ID" value="EFY07224.1"/>
    <property type="molecule type" value="Genomic_DNA"/>
</dbReference>
<dbReference type="EC" id="5.4.2.2" evidence="11"/>
<feature type="domain" description="Alpha-D-phosphohexomutase alpha/beta/alpha" evidence="9">
    <location>
        <begin position="208"/>
        <end position="315"/>
    </location>
</feature>
<dbReference type="OrthoDB" id="9806956at2"/>
<evidence type="ECO:0000256" key="6">
    <source>
        <dbReference type="ARBA" id="ARBA00023235"/>
    </source>
</evidence>
<gene>
    <name evidence="11" type="ORF">HMPREF9444_00934</name>
</gene>
<dbReference type="SUPFAM" id="SSF53738">
    <property type="entry name" value="Phosphoglucomutase, first 3 domains"/>
    <property type="match status" value="3"/>
</dbReference>
<dbReference type="Pfam" id="PF02879">
    <property type="entry name" value="PGM_PMM_II"/>
    <property type="match status" value="1"/>
</dbReference>
<feature type="domain" description="Alpha-D-phosphohexomutase alpha/beta/alpha" evidence="8">
    <location>
        <begin position="38"/>
        <end position="179"/>
    </location>
</feature>
<keyword evidence="3" id="KW-0597">Phosphoprotein</keyword>
<dbReference type="AlphaFoldDB" id="E8LJQ0"/>
<dbReference type="GO" id="GO:0006166">
    <property type="term" value="P:purine ribonucleoside salvage"/>
    <property type="evidence" value="ECO:0007669"/>
    <property type="project" value="TreeGrafter"/>
</dbReference>
<keyword evidence="12" id="KW-1185">Reference proteome</keyword>
<evidence type="ECO:0000256" key="7">
    <source>
        <dbReference type="RuleBase" id="RU004326"/>
    </source>
</evidence>
<evidence type="ECO:0000256" key="4">
    <source>
        <dbReference type="ARBA" id="ARBA00022723"/>
    </source>
</evidence>
<organism evidence="11 12">
    <name type="scientific">Succinatimonas hippei (strain DSM 22608 / JCM 16073 / KCTC 15190 / YIT 12066)</name>
    <dbReference type="NCBI Taxonomy" id="762983"/>
    <lineage>
        <taxon>Bacteria</taxon>
        <taxon>Pseudomonadati</taxon>
        <taxon>Pseudomonadota</taxon>
        <taxon>Gammaproteobacteria</taxon>
        <taxon>Aeromonadales</taxon>
        <taxon>Succinivibrionaceae</taxon>
        <taxon>Succinatimonas</taxon>
    </lineage>
</organism>
<dbReference type="HOGENOM" id="CLU_016950_8_1_6"/>
<dbReference type="Proteomes" id="UP000018458">
    <property type="component" value="Unassembled WGS sequence"/>
</dbReference>
<keyword evidence="6 11" id="KW-0413">Isomerase</keyword>
<dbReference type="PANTHER" id="PTHR45745:SF1">
    <property type="entry name" value="PHOSPHOGLUCOMUTASE 2B-RELATED"/>
    <property type="match status" value="1"/>
</dbReference>
<dbReference type="SUPFAM" id="SSF55957">
    <property type="entry name" value="Phosphoglucomutase, C-terminal domain"/>
    <property type="match status" value="1"/>
</dbReference>
<dbReference type="GO" id="GO:0005975">
    <property type="term" value="P:carbohydrate metabolic process"/>
    <property type="evidence" value="ECO:0007669"/>
    <property type="project" value="InterPro"/>
</dbReference>
<dbReference type="PANTHER" id="PTHR45745">
    <property type="entry name" value="PHOSPHOMANNOMUTASE 45A"/>
    <property type="match status" value="1"/>
</dbReference>
<evidence type="ECO:0000259" key="9">
    <source>
        <dbReference type="Pfam" id="PF02879"/>
    </source>
</evidence>
<comment type="caution">
    <text evidence="11">The sequence shown here is derived from an EMBL/GenBank/DDBJ whole genome shotgun (WGS) entry which is preliminary data.</text>
</comment>
<comment type="similarity">
    <text evidence="2 7">Belongs to the phosphohexose mutase family.</text>
</comment>
<dbReference type="PRINTS" id="PR00509">
    <property type="entry name" value="PGMPMM"/>
</dbReference>
<dbReference type="Pfam" id="PF02878">
    <property type="entry name" value="PGM_PMM_I"/>
    <property type="match status" value="1"/>
</dbReference>
<dbReference type="PROSITE" id="PS00710">
    <property type="entry name" value="PGM_PMM"/>
    <property type="match status" value="1"/>
</dbReference>
<dbReference type="GO" id="GO:0008973">
    <property type="term" value="F:phosphopentomutase activity"/>
    <property type="evidence" value="ECO:0007669"/>
    <property type="project" value="TreeGrafter"/>
</dbReference>
<evidence type="ECO:0000259" key="10">
    <source>
        <dbReference type="Pfam" id="PF02880"/>
    </source>
</evidence>
<accession>E8LJQ0</accession>
<evidence type="ECO:0000259" key="8">
    <source>
        <dbReference type="Pfam" id="PF02878"/>
    </source>
</evidence>
<dbReference type="GO" id="GO:0004614">
    <property type="term" value="F:phosphoglucomutase activity"/>
    <property type="evidence" value="ECO:0007669"/>
    <property type="project" value="UniProtKB-EC"/>
</dbReference>
<dbReference type="Gene3D" id="3.30.310.50">
    <property type="entry name" value="Alpha-D-phosphohexomutase, C-terminal domain"/>
    <property type="match status" value="1"/>
</dbReference>
<sequence>MSRAGILASNFPLTNIQRLISLYYEVTPNLSDPLNAVVFGTSGHRGSPNNGSYTQSHIAAITQAIADLRKEWQITGPLFIGMDTHALSEPALHTALEVLCANGVETVVANDFAYTPTPVISREIVRHNFGRKDNLADGIIITPSHNPPHDGGFKYNPPLGGPASPFYTKPIADRANAILQNGNKEVKQLSWQETLQSPNLHFKDMMTPFVDELKNVINLKAIKDSKLKIAVNPQGGASLDYWDRIIQEYGIDVTIINRKIDPTFSFIPFDYDDNIRMDCMSPYTMKPLVAVKDDYDLCIANDPDADRHGLVTREGLLNSNHYLSSIMHYLCHNRPNWPKKAGVGKTIGATVMMDKIITDAGYKVYETPIGFKWFSEGLFKQELVFGCEESAGASYLDLNGCPFTTDKDGFLAGLIGAELCAASGLDLVSYYKKLTEKFGDPYYGRIDEITTPEGKKAFVNLTEKSVTQDTLAGQKILKVMTKAPGNNAEIGGIKVLADNCWFSARPSGTENIYKIYYESFLGPDHLIKVKEDAVNIVNQAIKHN</sequence>
<feature type="domain" description="Alpha-D-phosphohexomutase alpha/beta/alpha" evidence="10">
    <location>
        <begin position="318"/>
        <end position="438"/>
    </location>
</feature>
<dbReference type="InterPro" id="IPR036900">
    <property type="entry name" value="A-D-PHexomutase_C_sf"/>
</dbReference>
<dbReference type="RefSeq" id="WP_009143138.1">
    <property type="nucleotide sequence ID" value="NZ_GL830982.1"/>
</dbReference>
<proteinExistence type="inferred from homology"/>
<keyword evidence="5 7" id="KW-0460">Magnesium</keyword>
<dbReference type="InterPro" id="IPR005844">
    <property type="entry name" value="A-D-PHexomutase_a/b/a-I"/>
</dbReference>
<dbReference type="STRING" id="762983.HMPREF9444_00934"/>
<protein>
    <submittedName>
        <fullName evidence="11">Phosphoglucomutase</fullName>
        <ecNumber evidence="11">5.4.2.2</ecNumber>
    </submittedName>
</protein>
<dbReference type="InterPro" id="IPR005846">
    <property type="entry name" value="A-D-PHexomutase_a/b/a-III"/>
</dbReference>
<dbReference type="InterPro" id="IPR016055">
    <property type="entry name" value="A-D-PHexomutase_a/b/a-I/II/III"/>
</dbReference>
<evidence type="ECO:0000313" key="11">
    <source>
        <dbReference type="EMBL" id="EFY07224.1"/>
    </source>
</evidence>
<name>E8LJQ0_SUCHY</name>
<dbReference type="InterPro" id="IPR005841">
    <property type="entry name" value="Alpha-D-phosphohexomutase_SF"/>
</dbReference>